<keyword evidence="3 8" id="KW-0812">Transmembrane</keyword>
<dbReference type="VEuPathDB" id="VectorBase:AALB20_033823"/>
<feature type="transmembrane region" description="Helical" evidence="8">
    <location>
        <begin position="183"/>
        <end position="201"/>
    </location>
</feature>
<dbReference type="Proteomes" id="UP000069272">
    <property type="component" value="Chromosome 3L"/>
</dbReference>
<dbReference type="STRING" id="7167.A0A182FFT3"/>
<evidence type="ECO:0000313" key="10">
    <source>
        <dbReference type="Proteomes" id="UP000069272"/>
    </source>
</evidence>
<dbReference type="PANTHER" id="PTHR12316">
    <property type="entry name" value="NINJURIN-RELATED"/>
    <property type="match status" value="1"/>
</dbReference>
<dbReference type="GO" id="GO:0016020">
    <property type="term" value="C:membrane"/>
    <property type="evidence" value="ECO:0007669"/>
    <property type="project" value="UniProtKB-SubCell"/>
</dbReference>
<name>A0A182FFT3_ANOAL</name>
<evidence type="ECO:0000256" key="4">
    <source>
        <dbReference type="ARBA" id="ARBA00022889"/>
    </source>
</evidence>
<evidence type="ECO:0000256" key="6">
    <source>
        <dbReference type="ARBA" id="ARBA00023136"/>
    </source>
</evidence>
<evidence type="ECO:0000256" key="5">
    <source>
        <dbReference type="ARBA" id="ARBA00022989"/>
    </source>
</evidence>
<accession>A0A182FFT3</accession>
<reference evidence="9 10" key="1">
    <citation type="journal article" date="2017" name="G3 (Bethesda)">
        <title>The Physical Genome Mapping of Anopheles albimanus Corrected Scaffold Misassemblies and Identified Interarm Rearrangements in Genus Anopheles.</title>
        <authorList>
            <person name="Artemov G.N."/>
            <person name="Peery A.N."/>
            <person name="Jiang X."/>
            <person name="Tu Z."/>
            <person name="Stegniy V.N."/>
            <person name="Sharakhova M.V."/>
            <person name="Sharakhov I.V."/>
        </authorList>
    </citation>
    <scope>NUCLEOTIDE SEQUENCE [LARGE SCALE GENOMIC DNA]</scope>
    <source>
        <strain evidence="9 10">ALBI9_A</strain>
    </source>
</reference>
<dbReference type="VEuPathDB" id="VectorBase:AALB005375"/>
<comment type="subcellular location">
    <subcellularLocation>
        <location evidence="1">Membrane</location>
        <topology evidence="1">Multi-pass membrane protein</topology>
    </subcellularLocation>
</comment>
<dbReference type="PANTHER" id="PTHR12316:SF20">
    <property type="entry name" value="NINJURIN-A"/>
    <property type="match status" value="1"/>
</dbReference>
<keyword evidence="6 8" id="KW-0472">Membrane</keyword>
<feature type="transmembrane region" description="Helical" evidence="8">
    <location>
        <begin position="221"/>
        <end position="241"/>
    </location>
</feature>
<dbReference type="GO" id="GO:0007155">
    <property type="term" value="P:cell adhesion"/>
    <property type="evidence" value="ECO:0007669"/>
    <property type="project" value="UniProtKB-KW"/>
</dbReference>
<keyword evidence="5 8" id="KW-1133">Transmembrane helix</keyword>
<dbReference type="GO" id="GO:0042246">
    <property type="term" value="P:tissue regeneration"/>
    <property type="evidence" value="ECO:0007669"/>
    <property type="project" value="InterPro"/>
</dbReference>
<feature type="compositionally biased region" description="Basic and acidic residues" evidence="7">
    <location>
        <begin position="10"/>
        <end position="21"/>
    </location>
</feature>
<evidence type="ECO:0000256" key="3">
    <source>
        <dbReference type="ARBA" id="ARBA00022692"/>
    </source>
</evidence>
<protein>
    <submittedName>
        <fullName evidence="9">Uncharacterized protein</fullName>
    </submittedName>
</protein>
<organism evidence="9 10">
    <name type="scientific">Anopheles albimanus</name>
    <name type="common">New world malaria mosquito</name>
    <dbReference type="NCBI Taxonomy" id="7167"/>
    <lineage>
        <taxon>Eukaryota</taxon>
        <taxon>Metazoa</taxon>
        <taxon>Ecdysozoa</taxon>
        <taxon>Arthropoda</taxon>
        <taxon>Hexapoda</taxon>
        <taxon>Insecta</taxon>
        <taxon>Pterygota</taxon>
        <taxon>Neoptera</taxon>
        <taxon>Endopterygota</taxon>
        <taxon>Diptera</taxon>
        <taxon>Nematocera</taxon>
        <taxon>Culicoidea</taxon>
        <taxon>Culicidae</taxon>
        <taxon>Anophelinae</taxon>
        <taxon>Anopheles</taxon>
    </lineage>
</organism>
<evidence type="ECO:0000256" key="1">
    <source>
        <dbReference type="ARBA" id="ARBA00004141"/>
    </source>
</evidence>
<evidence type="ECO:0000256" key="2">
    <source>
        <dbReference type="ARBA" id="ARBA00008141"/>
    </source>
</evidence>
<dbReference type="VEuPathDB" id="VectorBase:AALB20_031178"/>
<proteinExistence type="inferred from homology"/>
<dbReference type="InterPro" id="IPR007007">
    <property type="entry name" value="Ninjurin"/>
</dbReference>
<comment type="similarity">
    <text evidence="2">Belongs to the ninjurin family.</text>
</comment>
<keyword evidence="10" id="KW-1185">Reference proteome</keyword>
<evidence type="ECO:0000313" key="9">
    <source>
        <dbReference type="EnsemblMetazoa" id="AALB005375-PA"/>
    </source>
</evidence>
<feature type="region of interest" description="Disordered" evidence="7">
    <location>
        <begin position="1"/>
        <end position="43"/>
    </location>
</feature>
<dbReference type="Pfam" id="PF04923">
    <property type="entry name" value="Ninjurin"/>
    <property type="match status" value="1"/>
</dbReference>
<feature type="transmembrane region" description="Helical" evidence="8">
    <location>
        <begin position="138"/>
        <end position="162"/>
    </location>
</feature>
<evidence type="ECO:0000256" key="8">
    <source>
        <dbReference type="SAM" id="Phobius"/>
    </source>
</evidence>
<dbReference type="EnsemblMetazoa" id="AALB005375-RA">
    <property type="protein sequence ID" value="AALB005375-PA"/>
    <property type="gene ID" value="AALB005375"/>
</dbReference>
<dbReference type="AlphaFoldDB" id="A0A182FFT3"/>
<reference evidence="9" key="2">
    <citation type="submission" date="2022-08" db="UniProtKB">
        <authorList>
            <consortium name="EnsemblMetazoa"/>
        </authorList>
    </citation>
    <scope>IDENTIFICATION</scope>
    <source>
        <strain evidence="9">STECLA/ALBI9_A</strain>
    </source>
</reference>
<evidence type="ECO:0000256" key="7">
    <source>
        <dbReference type="SAM" id="MobiDB-lite"/>
    </source>
</evidence>
<keyword evidence="4" id="KW-0130">Cell adhesion</keyword>
<sequence>MNAPGTNGKMLEDATPKEKHLQIPIEPARDDEDDDFGSILESDHGDIGFQTRQVSHHASYTVEKRTLLHPAKDCDQSPCKDNVEAATTGKVEREQTQSELSSFVQKKSFAQNMMDIALLSANTNQLRYVMDLGEKHPYYGTSLSLIILSLFMQVVVGLAMLYCNRYNIRNKGEMKRATHVNNLSVVGVFMVTLINVFISTFNGSQAEIVGSTTTATSHTRATYFTMKLVAVLVIFCGSFYLTTGQFVACDLDLEDPTILAQLPPECQNLDEASRHLMKQEATSFKTFHSKLLEYEAAQGKNTEDEIYMDMDFRRRIYEEVDLNSCSTDAEPLEKLVKCLIEKRQQMVDIIAASVMKLR</sequence>